<dbReference type="EMBL" id="JAWWNJ010000011">
    <property type="protein sequence ID" value="KAK7045181.1"/>
    <property type="molecule type" value="Genomic_DNA"/>
</dbReference>
<comment type="caution">
    <text evidence="4">The sequence shown here is derived from an EMBL/GenBank/DDBJ whole genome shotgun (WGS) entry which is preliminary data.</text>
</comment>
<evidence type="ECO:0000313" key="4">
    <source>
        <dbReference type="EMBL" id="KAK7045181.1"/>
    </source>
</evidence>
<name>A0AAW0D3P8_9AGAR</name>
<accession>A0AAW0D3P8</accession>
<dbReference type="Proteomes" id="UP001362999">
    <property type="component" value="Unassembled WGS sequence"/>
</dbReference>
<dbReference type="SMART" id="SM00184">
    <property type="entry name" value="RING"/>
    <property type="match status" value="1"/>
</dbReference>
<feature type="domain" description="RING-type" evidence="3">
    <location>
        <begin position="145"/>
        <end position="182"/>
    </location>
</feature>
<dbReference type="AlphaFoldDB" id="A0AAW0D3P8"/>
<proteinExistence type="predicted"/>
<keyword evidence="1" id="KW-0479">Metal-binding</keyword>
<reference evidence="4 5" key="1">
    <citation type="journal article" date="2024" name="J Genomics">
        <title>Draft genome sequencing and assembly of Favolaschia claudopus CIRM-BRFM 2984 isolated from oak limbs.</title>
        <authorList>
            <person name="Navarro D."/>
            <person name="Drula E."/>
            <person name="Chaduli D."/>
            <person name="Cazenave R."/>
            <person name="Ahrendt S."/>
            <person name="Wang J."/>
            <person name="Lipzen A."/>
            <person name="Daum C."/>
            <person name="Barry K."/>
            <person name="Grigoriev I.V."/>
            <person name="Favel A."/>
            <person name="Rosso M.N."/>
            <person name="Martin F."/>
        </authorList>
    </citation>
    <scope>NUCLEOTIDE SEQUENCE [LARGE SCALE GENOMIC DNA]</scope>
    <source>
        <strain evidence="4 5">CIRM-BRFM 2984</strain>
    </source>
</reference>
<dbReference type="InterPro" id="IPR013083">
    <property type="entry name" value="Znf_RING/FYVE/PHD"/>
</dbReference>
<dbReference type="Gene3D" id="3.30.40.10">
    <property type="entry name" value="Zinc/RING finger domain, C3HC4 (zinc finger)"/>
    <property type="match status" value="1"/>
</dbReference>
<evidence type="ECO:0000259" key="3">
    <source>
        <dbReference type="PROSITE" id="PS50089"/>
    </source>
</evidence>
<dbReference type="PROSITE" id="PS50089">
    <property type="entry name" value="ZF_RING_2"/>
    <property type="match status" value="1"/>
</dbReference>
<keyword evidence="5" id="KW-1185">Reference proteome</keyword>
<keyword evidence="1" id="KW-0863">Zinc-finger</keyword>
<evidence type="ECO:0000256" key="1">
    <source>
        <dbReference type="PROSITE-ProRule" id="PRU00175"/>
    </source>
</evidence>
<evidence type="ECO:0000256" key="2">
    <source>
        <dbReference type="SAM" id="MobiDB-lite"/>
    </source>
</evidence>
<protein>
    <recommendedName>
        <fullName evidence="3">RING-type domain-containing protein</fullName>
    </recommendedName>
</protein>
<organism evidence="4 5">
    <name type="scientific">Favolaschia claudopus</name>
    <dbReference type="NCBI Taxonomy" id="2862362"/>
    <lineage>
        <taxon>Eukaryota</taxon>
        <taxon>Fungi</taxon>
        <taxon>Dikarya</taxon>
        <taxon>Basidiomycota</taxon>
        <taxon>Agaricomycotina</taxon>
        <taxon>Agaricomycetes</taxon>
        <taxon>Agaricomycetidae</taxon>
        <taxon>Agaricales</taxon>
        <taxon>Marasmiineae</taxon>
        <taxon>Mycenaceae</taxon>
        <taxon>Favolaschia</taxon>
    </lineage>
</organism>
<sequence length="234" mass="26556">MTTPPRKPNNILRGKENIPPSMSNLYPASSPSRQDVRGAVFNTYLLDIINAHPQARALSRAVSRVAMFYRVSTQNNVLGNETQRAVRAQRQEEAQVIRREVADTPAAIAVLGWRETRSLPLVHADLWVDGKGPSEQIAKYDHHKCGICHQVKSHPVSYLCGHSHCYVCIRLWLERRWTCPNCVKPMFRAPFRHFGEEAGLACDYPDWKDESVVTYDWSGLIFPEEPRVLVPASP</sequence>
<dbReference type="SUPFAM" id="SSF57850">
    <property type="entry name" value="RING/U-box"/>
    <property type="match status" value="1"/>
</dbReference>
<evidence type="ECO:0000313" key="5">
    <source>
        <dbReference type="Proteomes" id="UP001362999"/>
    </source>
</evidence>
<feature type="region of interest" description="Disordered" evidence="2">
    <location>
        <begin position="1"/>
        <end position="22"/>
    </location>
</feature>
<dbReference type="InterPro" id="IPR001841">
    <property type="entry name" value="Znf_RING"/>
</dbReference>
<gene>
    <name evidence="4" type="ORF">R3P38DRAFT_3177411</name>
</gene>
<dbReference type="GO" id="GO:0008270">
    <property type="term" value="F:zinc ion binding"/>
    <property type="evidence" value="ECO:0007669"/>
    <property type="project" value="UniProtKB-KW"/>
</dbReference>
<keyword evidence="1" id="KW-0862">Zinc</keyword>
<dbReference type="Pfam" id="PF13923">
    <property type="entry name" value="zf-C3HC4_2"/>
    <property type="match status" value="1"/>
</dbReference>